<dbReference type="GO" id="GO:0016810">
    <property type="term" value="F:hydrolase activity, acting on carbon-nitrogen (but not peptide) bonds"/>
    <property type="evidence" value="ECO:0007669"/>
    <property type="project" value="InterPro"/>
</dbReference>
<accession>A0A1V4SZP0</accession>
<evidence type="ECO:0000313" key="3">
    <source>
        <dbReference type="Proteomes" id="UP000191448"/>
    </source>
</evidence>
<dbReference type="InterPro" id="IPR002509">
    <property type="entry name" value="NODB_dom"/>
</dbReference>
<feature type="domain" description="NodB homology" evidence="1">
    <location>
        <begin position="33"/>
        <end position="227"/>
    </location>
</feature>
<keyword evidence="2" id="KW-0378">Hydrolase</keyword>
<protein>
    <submittedName>
        <fullName evidence="2">Peptidoglycan-N-acetylglucosamine deacetylase</fullName>
        <ecNumber evidence="2">3.5.1.104</ecNumber>
    </submittedName>
</protein>
<gene>
    <name evidence="2" type="primary">pgdA_1</name>
    <name evidence="2" type="ORF">CLTHE_03200</name>
</gene>
<dbReference type="CDD" id="cd10944">
    <property type="entry name" value="CE4_SmPgdA_like"/>
    <property type="match status" value="1"/>
</dbReference>
<sequence>MKKLYKFLFVLAILPLILTLFNNITAFGGEIKKTVYLTFDDGPSKNNTASVLNILNKNGVKGSFFVVGQNAIKYKENLKNLQKSGMGIYPHCNVHTYSQIYKNKDAYFYDLNCCKNNLKNVLGNDYDFKFVRLPGGATNEVSNFNIKNSILKELDYKGINYIDWNVDSGDAEAVSVSTNKLKSNFKKNCGKYKVEVVLMHDTDAKHSTVMSLQDLINIYKSKGYEFKTLDQITEDEIDYLIHTKVVNRVYKEKK</sequence>
<dbReference type="PANTHER" id="PTHR10587:SF125">
    <property type="entry name" value="POLYSACCHARIDE DEACETYLASE YHEN-RELATED"/>
    <property type="match status" value="1"/>
</dbReference>
<dbReference type="EC" id="3.5.1.104" evidence="2"/>
<dbReference type="InterPro" id="IPR050248">
    <property type="entry name" value="Polysacc_deacetylase_ArnD"/>
</dbReference>
<dbReference type="EMBL" id="LTAY01000019">
    <property type="protein sequence ID" value="OPX50108.1"/>
    <property type="molecule type" value="Genomic_DNA"/>
</dbReference>
<reference evidence="2 3" key="1">
    <citation type="submission" date="2016-02" db="EMBL/GenBank/DDBJ databases">
        <title>Genome sequence of Clostridium thermobutyricum DSM 4928.</title>
        <authorList>
            <person name="Poehlein A."/>
            <person name="Daniel R."/>
        </authorList>
    </citation>
    <scope>NUCLEOTIDE SEQUENCE [LARGE SCALE GENOMIC DNA]</scope>
    <source>
        <strain evidence="2 3">DSM 4928</strain>
    </source>
</reference>
<dbReference type="SUPFAM" id="SSF88713">
    <property type="entry name" value="Glycoside hydrolase/deacetylase"/>
    <property type="match status" value="1"/>
</dbReference>
<dbReference type="PANTHER" id="PTHR10587">
    <property type="entry name" value="GLYCOSYL TRANSFERASE-RELATED"/>
    <property type="match status" value="1"/>
</dbReference>
<evidence type="ECO:0000259" key="1">
    <source>
        <dbReference type="PROSITE" id="PS51677"/>
    </source>
</evidence>
<dbReference type="Pfam" id="PF01522">
    <property type="entry name" value="Polysacc_deac_1"/>
    <property type="match status" value="1"/>
</dbReference>
<dbReference type="InterPro" id="IPR011330">
    <property type="entry name" value="Glyco_hydro/deAcase_b/a-brl"/>
</dbReference>
<organism evidence="2 3">
    <name type="scientific">Clostridium thermobutyricum DSM 4928</name>
    <dbReference type="NCBI Taxonomy" id="1121339"/>
    <lineage>
        <taxon>Bacteria</taxon>
        <taxon>Bacillati</taxon>
        <taxon>Bacillota</taxon>
        <taxon>Clostridia</taxon>
        <taxon>Eubacteriales</taxon>
        <taxon>Clostridiaceae</taxon>
        <taxon>Clostridium</taxon>
    </lineage>
</organism>
<comment type="caution">
    <text evidence="2">The sequence shown here is derived from an EMBL/GenBank/DDBJ whole genome shotgun (WGS) entry which is preliminary data.</text>
</comment>
<dbReference type="PROSITE" id="PS51677">
    <property type="entry name" value="NODB"/>
    <property type="match status" value="1"/>
</dbReference>
<dbReference type="AlphaFoldDB" id="A0A1V4SZP0"/>
<evidence type="ECO:0000313" key="2">
    <source>
        <dbReference type="EMBL" id="OPX50108.1"/>
    </source>
</evidence>
<proteinExistence type="predicted"/>
<dbReference type="Gene3D" id="3.20.20.370">
    <property type="entry name" value="Glycoside hydrolase/deacetylase"/>
    <property type="match status" value="1"/>
</dbReference>
<dbReference type="GO" id="GO:0005975">
    <property type="term" value="P:carbohydrate metabolic process"/>
    <property type="evidence" value="ECO:0007669"/>
    <property type="project" value="InterPro"/>
</dbReference>
<dbReference type="Proteomes" id="UP000191448">
    <property type="component" value="Unassembled WGS sequence"/>
</dbReference>
<name>A0A1V4SZP0_9CLOT</name>